<protein>
    <submittedName>
        <fullName evidence="6">Homocysteine S-methyltransferase</fullName>
    </submittedName>
</protein>
<dbReference type="EMBL" id="BMYQ01000012">
    <property type="protein sequence ID" value="GGW40426.1"/>
    <property type="molecule type" value="Genomic_DNA"/>
</dbReference>
<proteinExistence type="predicted"/>
<dbReference type="InterPro" id="IPR036589">
    <property type="entry name" value="HCY_dom_sf"/>
</dbReference>
<reference evidence="6" key="2">
    <citation type="submission" date="2020-09" db="EMBL/GenBank/DDBJ databases">
        <authorList>
            <person name="Sun Q."/>
            <person name="Kim S."/>
        </authorList>
    </citation>
    <scope>NUCLEOTIDE SEQUENCE</scope>
    <source>
        <strain evidence="6">KCTC 23714</strain>
    </source>
</reference>
<keyword evidence="7" id="KW-1185">Reference proteome</keyword>
<gene>
    <name evidence="6" type="ORF">GCM10011452_31010</name>
</gene>
<dbReference type="PANTHER" id="PTHR11103:SF18">
    <property type="entry name" value="SLR1189 PROTEIN"/>
    <property type="match status" value="1"/>
</dbReference>
<dbReference type="AlphaFoldDB" id="A0A918IZV8"/>
<dbReference type="SUPFAM" id="SSF82282">
    <property type="entry name" value="Homocysteine S-methyltransferase"/>
    <property type="match status" value="1"/>
</dbReference>
<dbReference type="InterPro" id="IPR017226">
    <property type="entry name" value="BHMT-like"/>
</dbReference>
<dbReference type="Pfam" id="PF02574">
    <property type="entry name" value="S-methyl_trans"/>
    <property type="match status" value="1"/>
</dbReference>
<dbReference type="GO" id="GO:0008168">
    <property type="term" value="F:methyltransferase activity"/>
    <property type="evidence" value="ECO:0007669"/>
    <property type="project" value="UniProtKB-UniRule"/>
</dbReference>
<organism evidence="6 7">
    <name type="scientific">Gemmobacter lanyuensis</name>
    <dbReference type="NCBI Taxonomy" id="1054497"/>
    <lineage>
        <taxon>Bacteria</taxon>
        <taxon>Pseudomonadati</taxon>
        <taxon>Pseudomonadota</taxon>
        <taxon>Alphaproteobacteria</taxon>
        <taxon>Rhodobacterales</taxon>
        <taxon>Paracoccaceae</taxon>
        <taxon>Gemmobacter</taxon>
    </lineage>
</organism>
<dbReference type="GO" id="GO:0032259">
    <property type="term" value="P:methylation"/>
    <property type="evidence" value="ECO:0007669"/>
    <property type="project" value="UniProtKB-KW"/>
</dbReference>
<comment type="cofactor">
    <cofactor evidence="3">
        <name>Zn(2+)</name>
        <dbReference type="ChEBI" id="CHEBI:29105"/>
    </cofactor>
    <text evidence="3">Binds 1 zinc ion per subunit.</text>
</comment>
<feature type="binding site" evidence="3 4">
    <location>
        <position position="276"/>
    </location>
    <ligand>
        <name>Zn(2+)</name>
        <dbReference type="ChEBI" id="CHEBI:29105"/>
    </ligand>
</feature>
<dbReference type="PIRSF" id="PIRSF037505">
    <property type="entry name" value="Betaine_HMT"/>
    <property type="match status" value="1"/>
</dbReference>
<keyword evidence="2 4" id="KW-0808">Transferase</keyword>
<reference evidence="6" key="1">
    <citation type="journal article" date="2014" name="Int. J. Syst. Evol. Microbiol.">
        <title>Complete genome sequence of Corynebacterium casei LMG S-19264T (=DSM 44701T), isolated from a smear-ripened cheese.</title>
        <authorList>
            <consortium name="US DOE Joint Genome Institute (JGI-PGF)"/>
            <person name="Walter F."/>
            <person name="Albersmeier A."/>
            <person name="Kalinowski J."/>
            <person name="Ruckert C."/>
        </authorList>
    </citation>
    <scope>NUCLEOTIDE SEQUENCE</scope>
    <source>
        <strain evidence="6">KCTC 23714</strain>
    </source>
</reference>
<feature type="binding site" evidence="3 4">
    <location>
        <position position="275"/>
    </location>
    <ligand>
        <name>Zn(2+)</name>
        <dbReference type="ChEBI" id="CHEBI:29105"/>
    </ligand>
</feature>
<evidence type="ECO:0000256" key="2">
    <source>
        <dbReference type="ARBA" id="ARBA00022679"/>
    </source>
</evidence>
<dbReference type="Gene3D" id="3.20.20.330">
    <property type="entry name" value="Homocysteine-binding-like domain"/>
    <property type="match status" value="1"/>
</dbReference>
<dbReference type="Proteomes" id="UP000628984">
    <property type="component" value="Unassembled WGS sequence"/>
</dbReference>
<dbReference type="RefSeq" id="WP_189634787.1">
    <property type="nucleotide sequence ID" value="NZ_BMYQ01000012.1"/>
</dbReference>
<dbReference type="GO" id="GO:0008270">
    <property type="term" value="F:zinc ion binding"/>
    <property type="evidence" value="ECO:0007669"/>
    <property type="project" value="InterPro"/>
</dbReference>
<evidence type="ECO:0000313" key="7">
    <source>
        <dbReference type="Proteomes" id="UP000628984"/>
    </source>
</evidence>
<name>A0A918IZV8_9RHOB</name>
<dbReference type="PANTHER" id="PTHR11103">
    <property type="entry name" value="SLR1189 PROTEIN"/>
    <property type="match status" value="1"/>
</dbReference>
<evidence type="ECO:0000256" key="1">
    <source>
        <dbReference type="ARBA" id="ARBA00022603"/>
    </source>
</evidence>
<feature type="binding site" evidence="4">
    <location>
        <position position="202"/>
    </location>
    <ligand>
        <name>Zn(2+)</name>
        <dbReference type="ChEBI" id="CHEBI:29105"/>
    </ligand>
</feature>
<evidence type="ECO:0000256" key="3">
    <source>
        <dbReference type="PIRSR" id="PIRSR037505-2"/>
    </source>
</evidence>
<dbReference type="GO" id="GO:0009086">
    <property type="term" value="P:methionine biosynthetic process"/>
    <property type="evidence" value="ECO:0007669"/>
    <property type="project" value="InterPro"/>
</dbReference>
<keyword evidence="1 4" id="KW-0489">Methyltransferase</keyword>
<accession>A0A918IZV8</accession>
<keyword evidence="3 4" id="KW-0862">Zinc</keyword>
<dbReference type="InterPro" id="IPR003726">
    <property type="entry name" value="HCY_dom"/>
</dbReference>
<sequence length="298" mass="31626">MAQITLLDGGMGQELVNRSGDAPTPLWATRVMLNHPGLVRQIHDDYFAAGASIATTNTYAIHHDRLRRFDLDDQFEALHRAALTAATEARAAHGRGRIAGSIGPLVATYRDDVVLPVDEAAPLIAEVATLLAPHVDLILLETLSTLEQAEGALKGAAAAGRPVWLSVSVHDRKGHLLRSGEPVADLAPLIAAYQPQAVLANCSVPEAMGDALAVLAGFGRPFGAYANGFTHISDGFLQDAPTVRELTHRHDLTPQKYADFAMGWVAQGATIVGGCCEVGPAHIAELATRLRAAEHEIL</sequence>
<evidence type="ECO:0000256" key="4">
    <source>
        <dbReference type="PROSITE-ProRule" id="PRU00333"/>
    </source>
</evidence>
<comment type="caution">
    <text evidence="6">The sequence shown here is derived from an EMBL/GenBank/DDBJ whole genome shotgun (WGS) entry which is preliminary data.</text>
</comment>
<dbReference type="PROSITE" id="PS50970">
    <property type="entry name" value="HCY"/>
    <property type="match status" value="1"/>
</dbReference>
<keyword evidence="3 4" id="KW-0479">Metal-binding</keyword>
<evidence type="ECO:0000313" key="6">
    <source>
        <dbReference type="EMBL" id="GGW40426.1"/>
    </source>
</evidence>
<feature type="domain" description="Hcy-binding" evidence="5">
    <location>
        <begin position="1"/>
        <end position="290"/>
    </location>
</feature>
<evidence type="ECO:0000259" key="5">
    <source>
        <dbReference type="PROSITE" id="PS50970"/>
    </source>
</evidence>